<keyword evidence="2" id="KW-1185">Reference proteome</keyword>
<dbReference type="Proteomes" id="UP000324632">
    <property type="component" value="Chromosome 24"/>
</dbReference>
<organism evidence="1 2">
    <name type="scientific">Triplophysa tibetana</name>
    <dbReference type="NCBI Taxonomy" id="1572043"/>
    <lineage>
        <taxon>Eukaryota</taxon>
        <taxon>Metazoa</taxon>
        <taxon>Chordata</taxon>
        <taxon>Craniata</taxon>
        <taxon>Vertebrata</taxon>
        <taxon>Euteleostomi</taxon>
        <taxon>Actinopterygii</taxon>
        <taxon>Neopterygii</taxon>
        <taxon>Teleostei</taxon>
        <taxon>Ostariophysi</taxon>
        <taxon>Cypriniformes</taxon>
        <taxon>Nemacheilidae</taxon>
        <taxon>Triplophysa</taxon>
    </lineage>
</organism>
<evidence type="ECO:0000313" key="1">
    <source>
        <dbReference type="EMBL" id="KAA0702947.1"/>
    </source>
</evidence>
<name>A0A5A9N339_9TELE</name>
<evidence type="ECO:0000313" key="2">
    <source>
        <dbReference type="Proteomes" id="UP000324632"/>
    </source>
</evidence>
<protein>
    <submittedName>
        <fullName evidence="1">Uncharacterized protein</fullName>
    </submittedName>
</protein>
<sequence>MEVEREGEPRVVEGDRFPVPRWRRPITCSQRPLLDYDRDVEARKASVPEVLVRPYLVSKFDNPPRFPEREEMVYQPSRQLVERLQL</sequence>
<comment type="caution">
    <text evidence="1">The sequence shown here is derived from an EMBL/GenBank/DDBJ whole genome shotgun (WGS) entry which is preliminary data.</text>
</comment>
<dbReference type="EMBL" id="SOYY01000024">
    <property type="protein sequence ID" value="KAA0702947.1"/>
    <property type="molecule type" value="Genomic_DNA"/>
</dbReference>
<dbReference type="AlphaFoldDB" id="A0A5A9N339"/>
<proteinExistence type="predicted"/>
<gene>
    <name evidence="1" type="ORF">E1301_Tti013290</name>
</gene>
<accession>A0A5A9N339</accession>
<reference evidence="1 2" key="1">
    <citation type="journal article" date="2019" name="Mol. Ecol. Resour.">
        <title>Chromosome-level genome assembly of Triplophysa tibetana, a fish adapted to the harsh high-altitude environment of the Tibetan Plateau.</title>
        <authorList>
            <person name="Yang X."/>
            <person name="Liu H."/>
            <person name="Ma Z."/>
            <person name="Zou Y."/>
            <person name="Zou M."/>
            <person name="Mao Y."/>
            <person name="Li X."/>
            <person name="Wang H."/>
            <person name="Chen T."/>
            <person name="Wang W."/>
            <person name="Yang R."/>
        </authorList>
    </citation>
    <scope>NUCLEOTIDE SEQUENCE [LARGE SCALE GENOMIC DNA]</scope>
    <source>
        <strain evidence="1">TTIB1903HZAU</strain>
        <tissue evidence="1">Muscle</tissue>
    </source>
</reference>